<protein>
    <submittedName>
        <fullName evidence="1">Cyclic lactone autoinducer peptide</fullName>
    </submittedName>
</protein>
<proteinExistence type="predicted"/>
<reference evidence="1 2" key="1">
    <citation type="submission" date="2016-11" db="EMBL/GenBank/DDBJ databases">
        <authorList>
            <person name="Jaros S."/>
            <person name="Januszkiewicz K."/>
            <person name="Wedrychowicz H."/>
        </authorList>
    </citation>
    <scope>NUCLEOTIDE SEQUENCE [LARGE SCALE GENOMIC DNA]</scope>
    <source>
        <strain evidence="1 2">DSM 14809</strain>
    </source>
</reference>
<name>A0A1M6LE95_PSEXY</name>
<dbReference type="EMBL" id="FQYQ01000041">
    <property type="protein sequence ID" value="SHJ69524.1"/>
    <property type="molecule type" value="Genomic_DNA"/>
</dbReference>
<dbReference type="InterPro" id="IPR009229">
    <property type="entry name" value="AgrD"/>
</dbReference>
<keyword evidence="2" id="KW-1185">Reference proteome</keyword>
<dbReference type="AlphaFoldDB" id="A0A1M6LE95"/>
<dbReference type="NCBIfam" id="TIGR04223">
    <property type="entry name" value="quorum_AgrD"/>
    <property type="match status" value="1"/>
</dbReference>
<sequence length="42" mass="4984">MRRKELLAKKVLQATEYVAKKKANCLCFGRFYEPKVPQKLKK</sequence>
<accession>A0A1M6LE95</accession>
<evidence type="ECO:0000313" key="2">
    <source>
        <dbReference type="Proteomes" id="UP000184185"/>
    </source>
</evidence>
<gene>
    <name evidence="1" type="ORF">SAMN02745725_03091</name>
</gene>
<dbReference type="OrthoDB" id="2057630at2"/>
<dbReference type="RefSeq" id="WP_083572569.1">
    <property type="nucleotide sequence ID" value="NZ_FQYQ01000041.1"/>
</dbReference>
<dbReference type="Proteomes" id="UP000184185">
    <property type="component" value="Unassembled WGS sequence"/>
</dbReference>
<evidence type="ECO:0000313" key="1">
    <source>
        <dbReference type="EMBL" id="SHJ69524.1"/>
    </source>
</evidence>
<organism evidence="1 2">
    <name type="scientific">Pseudobutyrivibrio xylanivorans DSM 14809</name>
    <dbReference type="NCBI Taxonomy" id="1123012"/>
    <lineage>
        <taxon>Bacteria</taxon>
        <taxon>Bacillati</taxon>
        <taxon>Bacillota</taxon>
        <taxon>Clostridia</taxon>
        <taxon>Lachnospirales</taxon>
        <taxon>Lachnospiraceae</taxon>
        <taxon>Pseudobutyrivibrio</taxon>
    </lineage>
</organism>